<sequence>MATDQSTQRPRYGSDSCQCFTTKCATTCAQRARNGRRQSESDEPEDYETDEEMSIENEPEQVMDRLSAPDNEDGTSSDDLGDDLNADYIPHESTDNELSVFAIKAATQKKKRPLQYVNSSDDDDDDDDNKHEWELPKDLSLYGDWVALRHAGWAKQKPKRSDNLLEVYKIPHDIPDEESKWPNQLKSLLTDQIIGDGDTSKHPWGRPPYALQATLSKAPVYTRDAAFTPRASEALRRLESWFIKLTKTAAIILDLNTIENWAIPAKVRGPHNKYFRQTLSANSMTHPGFFIFLQSV</sequence>
<dbReference type="Proteomes" id="UP001043456">
    <property type="component" value="Unassembled WGS sequence"/>
</dbReference>
<dbReference type="RefSeq" id="XP_043152456.1">
    <property type="nucleotide sequence ID" value="XM_043296521.1"/>
</dbReference>
<feature type="region of interest" description="Disordered" evidence="1">
    <location>
        <begin position="111"/>
        <end position="131"/>
    </location>
</feature>
<keyword evidence="3" id="KW-1185">Reference proteome</keyword>
<comment type="caution">
    <text evidence="2">The sequence shown here is derived from an EMBL/GenBank/DDBJ whole genome shotgun (WGS) entry which is preliminary data.</text>
</comment>
<dbReference type="AlphaFoldDB" id="A0A9P3B287"/>
<gene>
    <name evidence="2" type="ORF">Asppvi_000209</name>
</gene>
<dbReference type="GeneID" id="66998822"/>
<dbReference type="EMBL" id="BHVY01000001">
    <property type="protein sequence ID" value="GIJ81709.1"/>
    <property type="molecule type" value="Genomic_DNA"/>
</dbReference>
<organism evidence="2 3">
    <name type="scientific">Aspergillus pseudoviridinutans</name>
    <dbReference type="NCBI Taxonomy" id="1517512"/>
    <lineage>
        <taxon>Eukaryota</taxon>
        <taxon>Fungi</taxon>
        <taxon>Dikarya</taxon>
        <taxon>Ascomycota</taxon>
        <taxon>Pezizomycotina</taxon>
        <taxon>Eurotiomycetes</taxon>
        <taxon>Eurotiomycetidae</taxon>
        <taxon>Eurotiales</taxon>
        <taxon>Aspergillaceae</taxon>
        <taxon>Aspergillus</taxon>
        <taxon>Aspergillus subgen. Fumigati</taxon>
    </lineage>
</organism>
<feature type="compositionally biased region" description="Acidic residues" evidence="1">
    <location>
        <begin position="41"/>
        <end position="61"/>
    </location>
</feature>
<proteinExistence type="predicted"/>
<accession>A0A9P3B287</accession>
<evidence type="ECO:0000313" key="3">
    <source>
        <dbReference type="Proteomes" id="UP001043456"/>
    </source>
</evidence>
<evidence type="ECO:0000313" key="2">
    <source>
        <dbReference type="EMBL" id="GIJ81709.1"/>
    </source>
</evidence>
<name>A0A9P3B287_9EURO</name>
<evidence type="ECO:0000256" key="1">
    <source>
        <dbReference type="SAM" id="MobiDB-lite"/>
    </source>
</evidence>
<feature type="region of interest" description="Disordered" evidence="1">
    <location>
        <begin position="30"/>
        <end position="91"/>
    </location>
</feature>
<reference evidence="2 3" key="1">
    <citation type="submission" date="2018-10" db="EMBL/GenBank/DDBJ databases">
        <title>Pan-genome distribution and transcriptional activeness of fungal secondary metabolism genes in Aspergillus section Fumigati.</title>
        <authorList>
            <person name="Takahashi H."/>
            <person name="Umemura M."/>
            <person name="Ninomiya A."/>
            <person name="Kusuya Y."/>
            <person name="Urayama S."/>
            <person name="Shimizu M."/>
            <person name="Watanabe A."/>
            <person name="Kamei K."/>
            <person name="Yaguchi T."/>
            <person name="Hagiwara D."/>
        </authorList>
    </citation>
    <scope>NUCLEOTIDE SEQUENCE [LARGE SCALE GENOMIC DNA]</scope>
    <source>
        <strain evidence="2 3">IFM 55266</strain>
    </source>
</reference>
<protein>
    <submittedName>
        <fullName evidence="2">Uncharacterized protein</fullName>
    </submittedName>
</protein>
<feature type="compositionally biased region" description="Acidic residues" evidence="1">
    <location>
        <begin position="70"/>
        <end position="85"/>
    </location>
</feature>